<evidence type="ECO:0000313" key="3">
    <source>
        <dbReference type="Proteomes" id="UP000011115"/>
    </source>
</evidence>
<evidence type="ECO:0000259" key="1">
    <source>
        <dbReference type="Pfam" id="PF20167"/>
    </source>
</evidence>
<keyword evidence="3" id="KW-1185">Reference proteome</keyword>
<sequence length="359" mass="41462">MLSILLLRTSFLSASRKRHHDYRNNKFCCERGFVLLKLEEKAPAFYACLMEFGWAPLTEAPPAARSDWVREFYAILPTVRWDGPHPSIHIRGVNIPLNATIINEVLEVYEAELREMDLGWLRDTPVEPAYRDRVYWPTAEGITSVDWSLDDKRWLYLVTRRIHLSSNRIDVTFPRALVVAWAVQGIELNVGEHIISEWKMFYRGKNKAFFLPVLVTALCKQAGVPLLDTDEVLPMDPLLHPLLVRQGAQVEEDLAVIWRRFGRSIADTTPVPPSTALEVEMLHRELRQERRKGLERDHLMVRIWKTLKIVFTCIVPRQEIPRVEKGDFQYFNFINESVKGMAPPEDLDSGDDTSQSQGS</sequence>
<accession>M1DL21</accession>
<reference evidence="3" key="1">
    <citation type="journal article" date="2011" name="Nature">
        <title>Genome sequence and analysis of the tuber crop potato.</title>
        <authorList>
            <consortium name="The Potato Genome Sequencing Consortium"/>
        </authorList>
    </citation>
    <scope>NUCLEOTIDE SEQUENCE [LARGE SCALE GENOMIC DNA]</scope>
    <source>
        <strain evidence="3">cv. DM1-3 516 R44</strain>
    </source>
</reference>
<dbReference type="eggNOG" id="ENOG502R82Y">
    <property type="taxonomic scope" value="Eukaryota"/>
</dbReference>
<dbReference type="Pfam" id="PF20167">
    <property type="entry name" value="Transposase_32"/>
    <property type="match status" value="1"/>
</dbReference>
<proteinExistence type="predicted"/>
<protein>
    <recommendedName>
        <fullName evidence="1">Putative plant transposon protein domain-containing protein</fullName>
    </recommendedName>
</protein>
<dbReference type="Proteomes" id="UP000011115">
    <property type="component" value="Unassembled WGS sequence"/>
</dbReference>
<feature type="domain" description="Putative plant transposon protein" evidence="1">
    <location>
        <begin position="51"/>
        <end position="225"/>
    </location>
</feature>
<dbReference type="PaxDb" id="4113-PGSC0003DMT400090731"/>
<reference evidence="2" key="2">
    <citation type="submission" date="2015-06" db="UniProtKB">
        <authorList>
            <consortium name="EnsemblPlants"/>
        </authorList>
    </citation>
    <scope>IDENTIFICATION</scope>
    <source>
        <strain evidence="2">DM1-3 516 R44</strain>
    </source>
</reference>
<organism evidence="2 3">
    <name type="scientific">Solanum tuberosum</name>
    <name type="common">Potato</name>
    <dbReference type="NCBI Taxonomy" id="4113"/>
    <lineage>
        <taxon>Eukaryota</taxon>
        <taxon>Viridiplantae</taxon>
        <taxon>Streptophyta</taxon>
        <taxon>Embryophyta</taxon>
        <taxon>Tracheophyta</taxon>
        <taxon>Spermatophyta</taxon>
        <taxon>Magnoliopsida</taxon>
        <taxon>eudicotyledons</taxon>
        <taxon>Gunneridae</taxon>
        <taxon>Pentapetalae</taxon>
        <taxon>asterids</taxon>
        <taxon>lamiids</taxon>
        <taxon>Solanales</taxon>
        <taxon>Solanaceae</taxon>
        <taxon>Solanoideae</taxon>
        <taxon>Solaneae</taxon>
        <taxon>Solanum</taxon>
    </lineage>
</organism>
<dbReference type="EnsemblPlants" id="PGSC0003DMT400090731">
    <property type="protein sequence ID" value="PGSC0003DMT400090731"/>
    <property type="gene ID" value="PGSC0003DMG400040302"/>
</dbReference>
<dbReference type="HOGENOM" id="CLU_055921_0_0_1"/>
<dbReference type="OMA" id="GEHIISE"/>
<dbReference type="AlphaFoldDB" id="M1DL21"/>
<dbReference type="InParanoid" id="M1DL21"/>
<dbReference type="Gramene" id="PGSC0003DMT400090731">
    <property type="protein sequence ID" value="PGSC0003DMT400090731"/>
    <property type="gene ID" value="PGSC0003DMG400040302"/>
</dbReference>
<evidence type="ECO:0000313" key="2">
    <source>
        <dbReference type="EnsemblPlants" id="PGSC0003DMT400090731"/>
    </source>
</evidence>
<name>M1DL21_SOLTU</name>
<dbReference type="InterPro" id="IPR046796">
    <property type="entry name" value="Transposase_32_dom"/>
</dbReference>